<dbReference type="PIRSF" id="PIRSF019345">
    <property type="entry name" value="ScpB"/>
    <property type="match status" value="1"/>
</dbReference>
<dbReference type="InterPro" id="IPR036390">
    <property type="entry name" value="WH_DNA-bd_sf"/>
</dbReference>
<evidence type="ECO:0000313" key="5">
    <source>
        <dbReference type="EMBL" id="BAU23111.1"/>
    </source>
</evidence>
<evidence type="ECO:0000256" key="4">
    <source>
        <dbReference type="ARBA" id="ARBA00023306"/>
    </source>
</evidence>
<evidence type="ECO:0008006" key="7">
    <source>
        <dbReference type="Google" id="ProtNLM"/>
    </source>
</evidence>
<proteinExistence type="predicted"/>
<keyword evidence="4" id="KW-0131">Cell cycle</keyword>
<dbReference type="EMBL" id="AP014945">
    <property type="protein sequence ID" value="BAU23111.1"/>
    <property type="molecule type" value="Genomic_DNA"/>
</dbReference>
<dbReference type="AlphaFoldDB" id="A0A0U5AGI9"/>
<evidence type="ECO:0000256" key="2">
    <source>
        <dbReference type="ARBA" id="ARBA00022618"/>
    </source>
</evidence>
<dbReference type="SUPFAM" id="SSF46785">
    <property type="entry name" value="Winged helix' DNA-binding domain"/>
    <property type="match status" value="2"/>
</dbReference>
<keyword evidence="2" id="KW-0132">Cell division</keyword>
<organism evidence="5 6">
    <name type="scientific">Caldimicrobium thiodismutans</name>
    <dbReference type="NCBI Taxonomy" id="1653476"/>
    <lineage>
        <taxon>Bacteria</taxon>
        <taxon>Pseudomonadati</taxon>
        <taxon>Thermodesulfobacteriota</taxon>
        <taxon>Thermodesulfobacteria</taxon>
        <taxon>Thermodesulfobacteriales</taxon>
        <taxon>Thermodesulfobacteriaceae</taxon>
        <taxon>Caldimicrobium</taxon>
    </lineage>
</organism>
<dbReference type="KEGG" id="cthi:THC_0719"/>
<evidence type="ECO:0000313" key="6">
    <source>
        <dbReference type="Proteomes" id="UP000068196"/>
    </source>
</evidence>
<dbReference type="STRING" id="1653476.THC_0719"/>
<dbReference type="InterPro" id="IPR036388">
    <property type="entry name" value="WH-like_DNA-bd_sf"/>
</dbReference>
<name>A0A0U5AGI9_9BACT</name>
<reference evidence="6" key="2">
    <citation type="journal article" date="2016" name="Int. J. Syst. Evol. Microbiol.">
        <title>Caldimicrobium thiodismutans sp. nov., a sulfur-disproportionating bacterium isolated from a hot spring.</title>
        <authorList>
            <person name="Kojima H."/>
            <person name="Umezawa K."/>
            <person name="Fukui M."/>
        </authorList>
    </citation>
    <scope>NUCLEOTIDE SEQUENCE [LARGE SCALE GENOMIC DNA]</scope>
    <source>
        <strain evidence="6">TF1</strain>
    </source>
</reference>
<dbReference type="GO" id="GO:0051304">
    <property type="term" value="P:chromosome separation"/>
    <property type="evidence" value="ECO:0007669"/>
    <property type="project" value="InterPro"/>
</dbReference>
<gene>
    <name evidence="5" type="ORF">THC_0719</name>
</gene>
<dbReference type="Proteomes" id="UP000068196">
    <property type="component" value="Chromosome"/>
</dbReference>
<dbReference type="PANTHER" id="PTHR34298">
    <property type="entry name" value="SEGREGATION AND CONDENSATION PROTEIN B"/>
    <property type="match status" value="1"/>
</dbReference>
<keyword evidence="3" id="KW-0159">Chromosome partition</keyword>
<dbReference type="PANTHER" id="PTHR34298:SF2">
    <property type="entry name" value="SEGREGATION AND CONDENSATION PROTEIN B"/>
    <property type="match status" value="1"/>
</dbReference>
<evidence type="ECO:0000256" key="3">
    <source>
        <dbReference type="ARBA" id="ARBA00022829"/>
    </source>
</evidence>
<keyword evidence="6" id="KW-1185">Reference proteome</keyword>
<dbReference type="Pfam" id="PF04079">
    <property type="entry name" value="SMC_ScpB"/>
    <property type="match status" value="1"/>
</dbReference>
<dbReference type="Gene3D" id="1.10.10.10">
    <property type="entry name" value="Winged helix-like DNA-binding domain superfamily/Winged helix DNA-binding domain"/>
    <property type="match status" value="2"/>
</dbReference>
<reference evidence="5 6" key="1">
    <citation type="journal article" date="2016" name="Int. J. Syst. Evol. Microbiol.">
        <title>Caldimicrobium thiodismutans sp. nov., a sulfur-disproportionating bacterium isolated from a hot spring, and emended description of the genus Caldimicrobium.</title>
        <authorList>
            <person name="Kojima H."/>
            <person name="Umezawa K."/>
            <person name="Fukui M."/>
        </authorList>
    </citation>
    <scope>NUCLEOTIDE SEQUENCE [LARGE SCALE GENOMIC DNA]</scope>
    <source>
        <strain evidence="5 6">TF1</strain>
    </source>
</reference>
<accession>A0A0U5AGI9</accession>
<dbReference type="PATRIC" id="fig|1653476.3.peg.743"/>
<dbReference type="GO" id="GO:0051301">
    <property type="term" value="P:cell division"/>
    <property type="evidence" value="ECO:0007669"/>
    <property type="project" value="UniProtKB-KW"/>
</dbReference>
<sequence length="184" mass="20886">MTFPQEQRSLYKKIIEALLFCAGKPLKIRDIQGVLENISPSEIENILEELKLDYSNRGLRIVEVANGYRVESAPEVSEYLKKYFQPQGMKWTRALLETLAIIAYFQPISRAEISAKRGGVEVGPFLKSLLERGFIKIVGRKAVPGRPALYGTTSFFLEYFGLKSLEDLPPLGEMEKLLQKEEAE</sequence>
<dbReference type="InterPro" id="IPR005234">
    <property type="entry name" value="ScpB_csome_segregation"/>
</dbReference>
<evidence type="ECO:0000256" key="1">
    <source>
        <dbReference type="ARBA" id="ARBA00022490"/>
    </source>
</evidence>
<protein>
    <recommendedName>
        <fullName evidence="7">SMC-Scp complex subunit ScpB</fullName>
    </recommendedName>
</protein>
<dbReference type="NCBIfam" id="TIGR00281">
    <property type="entry name" value="SMC-Scp complex subunit ScpB"/>
    <property type="match status" value="1"/>
</dbReference>
<keyword evidence="1" id="KW-0963">Cytoplasm</keyword>